<name>A0A3S4C2P3_9PEZI</name>
<evidence type="ECO:0000259" key="2">
    <source>
        <dbReference type="Pfam" id="PF08450"/>
    </source>
</evidence>
<evidence type="ECO:0000256" key="1">
    <source>
        <dbReference type="SAM" id="SignalP"/>
    </source>
</evidence>
<feature type="signal peptide" evidence="1">
    <location>
        <begin position="1"/>
        <end position="30"/>
    </location>
</feature>
<dbReference type="SUPFAM" id="SSF63829">
    <property type="entry name" value="Calcium-dependent phosphotriesterase"/>
    <property type="match status" value="1"/>
</dbReference>
<accession>A0A3S4C2P3</accession>
<reference evidence="3 4" key="1">
    <citation type="submission" date="2018-04" db="EMBL/GenBank/DDBJ databases">
        <authorList>
            <person name="Huttner S."/>
            <person name="Dainat J."/>
        </authorList>
    </citation>
    <scope>NUCLEOTIDE SEQUENCE [LARGE SCALE GENOMIC DNA]</scope>
</reference>
<organism evidence="3 4">
    <name type="scientific">Thermothielavioides terrestris</name>
    <dbReference type="NCBI Taxonomy" id="2587410"/>
    <lineage>
        <taxon>Eukaryota</taxon>
        <taxon>Fungi</taxon>
        <taxon>Dikarya</taxon>
        <taxon>Ascomycota</taxon>
        <taxon>Pezizomycotina</taxon>
        <taxon>Sordariomycetes</taxon>
        <taxon>Sordariomycetidae</taxon>
        <taxon>Sordariales</taxon>
        <taxon>Chaetomiaceae</taxon>
        <taxon>Thermothielavioides</taxon>
    </lineage>
</organism>
<dbReference type="Pfam" id="PF08450">
    <property type="entry name" value="SGL"/>
    <property type="match status" value="1"/>
</dbReference>
<evidence type="ECO:0000313" key="4">
    <source>
        <dbReference type="Proteomes" id="UP000289323"/>
    </source>
</evidence>
<dbReference type="InterPro" id="IPR011042">
    <property type="entry name" value="6-blade_b-propeller_TolB-like"/>
</dbReference>
<dbReference type="Proteomes" id="UP000289323">
    <property type="component" value="Unassembled WGS sequence"/>
</dbReference>
<dbReference type="Gene3D" id="2.120.10.30">
    <property type="entry name" value="TolB, C-terminal domain"/>
    <property type="match status" value="1"/>
</dbReference>
<evidence type="ECO:0000313" key="3">
    <source>
        <dbReference type="EMBL" id="SPQ19836.1"/>
    </source>
</evidence>
<dbReference type="AlphaFoldDB" id="A0A3S4C2P3"/>
<gene>
    <name evidence="3" type="ORF">TT172_LOCUS2255</name>
</gene>
<feature type="chain" id="PRO_5018551580" evidence="1">
    <location>
        <begin position="31"/>
        <end position="421"/>
    </location>
</feature>
<proteinExistence type="predicted"/>
<protein>
    <submittedName>
        <fullName evidence="3">29fab456-4545-4e5d-886e-1fba2b5a4e80</fullName>
    </submittedName>
</protein>
<dbReference type="EMBL" id="OUUZ01000001">
    <property type="protein sequence ID" value="SPQ19836.1"/>
    <property type="molecule type" value="Genomic_DNA"/>
</dbReference>
<dbReference type="PROSITE" id="PS51257">
    <property type="entry name" value="PROKAR_LIPOPROTEIN"/>
    <property type="match status" value="1"/>
</dbReference>
<feature type="domain" description="SMP-30/Gluconolactonase/LRE-like region" evidence="2">
    <location>
        <begin position="218"/>
        <end position="395"/>
    </location>
</feature>
<keyword evidence="1" id="KW-0732">Signal</keyword>
<dbReference type="InterPro" id="IPR052988">
    <property type="entry name" value="Oryzine_lactonohydrolase"/>
</dbReference>
<sequence length="421" mass="45272">MACSRWSLIITAVAAVGCSLFLSDASRAVGGPPGDWDSIPPQVQIIDQRTFNVLHTVPPPTEADGNAQFIPPGTTKESLAARPFHIYDKEFLDIIGPHPTLTLLAHTDSDPLFHEAPVWYPGKDEMFFVQNAGAKAAGTGLAKSAIIQKISLSAVTPAVASQRDARGSVKVEVVDSNPMVVNPNGAINYKGQLLFLGEGQGDKTAPAMYLMNPEAPYNTTVILDNFFGRQFNSLNDASINPRNGEIYFTDPTYGYVQDFRPPPGLPNQVWRFNEATGAVAIAADGFNMPNGITFSPDGSHVYVADTGMIQGFFGNNFTFPSTIYRFDVNEDGTLDNRRTFAYVTPGVPDGLHVDTKGNVYAGCGDGVQVYNPSGKLLGKIYVGSTSANFQFAGKGRMVVLAETELYYATLAAEGAFPGKLY</sequence>
<dbReference type="PANTHER" id="PTHR47064:SF2">
    <property type="entry name" value="SMP-30_GLUCONOLACTONASE_LRE-LIKE REGION DOMAIN-CONTAINING PROTEIN-RELATED"/>
    <property type="match status" value="1"/>
</dbReference>
<dbReference type="InterPro" id="IPR013658">
    <property type="entry name" value="SGL"/>
</dbReference>
<dbReference type="PANTHER" id="PTHR47064">
    <property type="entry name" value="PUTATIVE (AFU_ORTHOLOGUE AFUA_1G08990)-RELATED"/>
    <property type="match status" value="1"/>
</dbReference>